<dbReference type="GO" id="GO:0004674">
    <property type="term" value="F:protein serine/threonine kinase activity"/>
    <property type="evidence" value="ECO:0007669"/>
    <property type="project" value="UniProtKB-KW"/>
</dbReference>
<dbReference type="GO" id="GO:0005524">
    <property type="term" value="F:ATP binding"/>
    <property type="evidence" value="ECO:0007669"/>
    <property type="project" value="UniProtKB-UniRule"/>
</dbReference>
<dbReference type="PANTHER" id="PTHR24346">
    <property type="entry name" value="MAP/MICROTUBULE AFFINITY-REGULATING KINASE"/>
    <property type="match status" value="1"/>
</dbReference>
<dbReference type="EMBL" id="LSSL01000551">
    <property type="protein sequence ID" value="OLY84280.1"/>
    <property type="molecule type" value="Genomic_DNA"/>
</dbReference>
<dbReference type="PROSITE" id="PS00108">
    <property type="entry name" value="PROTEIN_KINASE_ST"/>
    <property type="match status" value="1"/>
</dbReference>
<keyword evidence="11" id="KW-1185">Reference proteome</keyword>
<dbReference type="SMART" id="SM00220">
    <property type="entry name" value="S_TKc"/>
    <property type="match status" value="1"/>
</dbReference>
<keyword evidence="1" id="KW-0723">Serine/threonine-protein kinase</keyword>
<dbReference type="GO" id="GO:0035556">
    <property type="term" value="P:intracellular signal transduction"/>
    <property type="evidence" value="ECO:0007669"/>
    <property type="project" value="TreeGrafter"/>
</dbReference>
<reference evidence="10 11" key="1">
    <citation type="journal article" date="2016" name="Mol. Biol. Evol.">
        <title>Genome-Wide Survey of Gut Fungi (Harpellales) Reveals the First Horizontally Transferred Ubiquitin Gene from a Mosquito Host.</title>
        <authorList>
            <person name="Wang Y."/>
            <person name="White M.M."/>
            <person name="Kvist S."/>
            <person name="Moncalvo J.M."/>
        </authorList>
    </citation>
    <scope>NUCLEOTIDE SEQUENCE [LARGE SCALE GENOMIC DNA]</scope>
    <source>
        <strain evidence="10 11">ALG-7-W6</strain>
    </source>
</reference>
<evidence type="ECO:0000313" key="11">
    <source>
        <dbReference type="Proteomes" id="UP000187455"/>
    </source>
</evidence>
<evidence type="ECO:0000256" key="4">
    <source>
        <dbReference type="ARBA" id="ARBA00022777"/>
    </source>
</evidence>
<dbReference type="InterPro" id="IPR000719">
    <property type="entry name" value="Prot_kinase_dom"/>
</dbReference>
<dbReference type="CDD" id="cd14003">
    <property type="entry name" value="STKc_AMPK-like"/>
    <property type="match status" value="1"/>
</dbReference>
<feature type="domain" description="KA1" evidence="9">
    <location>
        <begin position="610"/>
        <end position="660"/>
    </location>
</feature>
<feature type="region of interest" description="Disordered" evidence="7">
    <location>
        <begin position="580"/>
        <end position="607"/>
    </location>
</feature>
<dbReference type="PROSITE" id="PS50011">
    <property type="entry name" value="PROTEIN_KINASE_DOM"/>
    <property type="match status" value="1"/>
</dbReference>
<evidence type="ECO:0000256" key="2">
    <source>
        <dbReference type="ARBA" id="ARBA00022679"/>
    </source>
</evidence>
<evidence type="ECO:0000256" key="6">
    <source>
        <dbReference type="PROSITE-ProRule" id="PRU10141"/>
    </source>
</evidence>
<evidence type="ECO:0000256" key="5">
    <source>
        <dbReference type="ARBA" id="ARBA00022840"/>
    </source>
</evidence>
<feature type="binding site" evidence="6">
    <location>
        <position position="70"/>
    </location>
    <ligand>
        <name>ATP</name>
        <dbReference type="ChEBI" id="CHEBI:30616"/>
    </ligand>
</feature>
<name>A0A1R0H518_9FUNG</name>
<dbReference type="InterPro" id="IPR001772">
    <property type="entry name" value="KA1_dom"/>
</dbReference>
<keyword evidence="2" id="KW-0808">Transferase</keyword>
<dbReference type="InterPro" id="IPR008271">
    <property type="entry name" value="Ser/Thr_kinase_AS"/>
</dbReference>
<dbReference type="STRING" id="133383.A0A1R0H518"/>
<dbReference type="OrthoDB" id="193931at2759"/>
<feature type="compositionally biased region" description="Basic and acidic residues" evidence="7">
    <location>
        <begin position="341"/>
        <end position="365"/>
    </location>
</feature>
<feature type="domain" description="Protein kinase" evidence="8">
    <location>
        <begin position="37"/>
        <end position="299"/>
    </location>
</feature>
<organism evidence="10 11">
    <name type="scientific">Smittium mucronatum</name>
    <dbReference type="NCBI Taxonomy" id="133383"/>
    <lineage>
        <taxon>Eukaryota</taxon>
        <taxon>Fungi</taxon>
        <taxon>Fungi incertae sedis</taxon>
        <taxon>Zoopagomycota</taxon>
        <taxon>Kickxellomycotina</taxon>
        <taxon>Harpellomycetes</taxon>
        <taxon>Harpellales</taxon>
        <taxon>Legeriomycetaceae</taxon>
        <taxon>Smittium</taxon>
    </lineage>
</organism>
<dbReference type="AlphaFoldDB" id="A0A1R0H518"/>
<dbReference type="SUPFAM" id="SSF56112">
    <property type="entry name" value="Protein kinase-like (PK-like)"/>
    <property type="match status" value="1"/>
</dbReference>
<dbReference type="Proteomes" id="UP000187455">
    <property type="component" value="Unassembled WGS sequence"/>
</dbReference>
<evidence type="ECO:0000256" key="1">
    <source>
        <dbReference type="ARBA" id="ARBA00022527"/>
    </source>
</evidence>
<accession>A0A1R0H518</accession>
<dbReference type="InterPro" id="IPR011009">
    <property type="entry name" value="Kinase-like_dom_sf"/>
</dbReference>
<dbReference type="GO" id="GO:0005737">
    <property type="term" value="C:cytoplasm"/>
    <property type="evidence" value="ECO:0007669"/>
    <property type="project" value="TreeGrafter"/>
</dbReference>
<protein>
    <submittedName>
        <fullName evidence="10">Fatty acyl-CoA synthetase and RNA processing-associated kinase 1</fullName>
    </submittedName>
</protein>
<keyword evidence="5 6" id="KW-0067">ATP-binding</keyword>
<dbReference type="Pfam" id="PF00069">
    <property type="entry name" value="Pkinase"/>
    <property type="match status" value="1"/>
</dbReference>
<comment type="caution">
    <text evidence="10">The sequence shown here is derived from an EMBL/GenBank/DDBJ whole genome shotgun (WGS) entry which is preliminary data.</text>
</comment>
<sequence>MVIKKTASLQENYISDMSSPKIKRPSPISKNKFFGDYLLLQTIGEGEFAKVKLGLHRNTGQEVAIKLVKKEWIDSKIKKAKIIREISSLKKINHENIVRLYDIIESENHIGLVLEYASGGELFDYIMKNQCLKDSEAKRIFSQLVLAVSFLHKNEIVHRDLKLENILLDSKKNVKVTDFGFANHFDEVHGELMITSCGSPCYAAPELVVSNGMYAGTNVDVWSCGVILFAMLAGYLPFDDDESNPNGENINLLYKYILSTDLYYPSQISKSARSLISRLLVTDPVNRATMAEVRQHPWLEPYRHLYDQFDGPASPTTVVEGGSSLSQKTKKIKLFFSQGSKKKDDEDTENRELENSKYTFKKEMDNFPNSVPNSQPEKSPHISKSNATANGAIEIFSKISGALNFKNKKKEQATYKKSDEADGSVFSEDNQLIPLMEDHFKQQADLVTKTDSKTNINRLSTEPRIISWISKKLLFGEPSNSSEYKRLKKVNIPEDSRLLSRMTPSQLITHVIKTVTRLGLLVPTTSKSGLHGMKILVVRPGAKSTNSKITRKSSSNAILGCFYTKKKSVGTSELIKSQSTARDSAYPDKSGIMSEGEDSEKGSGGDLSSTLLGKNKVKFTIRVCRVYKRSSIFALEFHKTRGYNSSYNNLVNSIAESLELRC</sequence>
<dbReference type="Gene3D" id="1.10.510.10">
    <property type="entry name" value="Transferase(Phosphotransferase) domain 1"/>
    <property type="match status" value="1"/>
</dbReference>
<dbReference type="InterPro" id="IPR017441">
    <property type="entry name" value="Protein_kinase_ATP_BS"/>
</dbReference>
<evidence type="ECO:0000259" key="9">
    <source>
        <dbReference type="PROSITE" id="PS50032"/>
    </source>
</evidence>
<gene>
    <name evidence="10" type="ORF">AYI68_g1553</name>
</gene>
<dbReference type="PANTHER" id="PTHR24346:SF110">
    <property type="entry name" value="NON-SPECIFIC SERINE_THREONINE PROTEIN KINASE"/>
    <property type="match status" value="1"/>
</dbReference>
<keyword evidence="3 6" id="KW-0547">Nucleotide-binding</keyword>
<evidence type="ECO:0000313" key="10">
    <source>
        <dbReference type="EMBL" id="OLY84280.1"/>
    </source>
</evidence>
<dbReference type="FunFam" id="1.10.510.10:FF:000571">
    <property type="entry name" value="Maternal embryonic leucine zipper kinase"/>
    <property type="match status" value="1"/>
</dbReference>
<feature type="region of interest" description="Disordered" evidence="7">
    <location>
        <begin position="339"/>
        <end position="385"/>
    </location>
</feature>
<keyword evidence="4 10" id="KW-0418">Kinase</keyword>
<dbReference type="FunFam" id="3.30.200.20:FF:000003">
    <property type="entry name" value="Non-specific serine/threonine protein kinase"/>
    <property type="match status" value="1"/>
</dbReference>
<proteinExistence type="predicted"/>
<feature type="compositionally biased region" description="Polar residues" evidence="7">
    <location>
        <begin position="367"/>
        <end position="385"/>
    </location>
</feature>
<evidence type="ECO:0000256" key="3">
    <source>
        <dbReference type="ARBA" id="ARBA00022741"/>
    </source>
</evidence>
<evidence type="ECO:0000256" key="7">
    <source>
        <dbReference type="SAM" id="MobiDB-lite"/>
    </source>
</evidence>
<dbReference type="PROSITE" id="PS50032">
    <property type="entry name" value="KA1"/>
    <property type="match status" value="1"/>
</dbReference>
<dbReference type="PROSITE" id="PS00107">
    <property type="entry name" value="PROTEIN_KINASE_ATP"/>
    <property type="match status" value="1"/>
</dbReference>
<evidence type="ECO:0000259" key="8">
    <source>
        <dbReference type="PROSITE" id="PS50011"/>
    </source>
</evidence>